<evidence type="ECO:0000256" key="1">
    <source>
        <dbReference type="ARBA" id="ARBA00022801"/>
    </source>
</evidence>
<dbReference type="PROSITE" id="PS51192">
    <property type="entry name" value="HELICASE_ATP_BIND_1"/>
    <property type="match status" value="1"/>
</dbReference>
<dbReference type="SUPFAM" id="SSF52540">
    <property type="entry name" value="P-loop containing nucleoside triphosphate hydrolases"/>
    <property type="match status" value="2"/>
</dbReference>
<evidence type="ECO:0000259" key="4">
    <source>
        <dbReference type="PROSITE" id="PS51194"/>
    </source>
</evidence>
<dbReference type="InterPro" id="IPR014001">
    <property type="entry name" value="Helicase_ATP-bd"/>
</dbReference>
<keyword evidence="2 5" id="KW-0347">Helicase</keyword>
<dbReference type="RefSeq" id="WP_282679483.1">
    <property type="nucleotide sequence ID" value="NZ_CP106875.1"/>
</dbReference>
<feature type="domain" description="Helicase ATP-binding" evidence="3">
    <location>
        <begin position="439"/>
        <end position="601"/>
    </location>
</feature>
<dbReference type="PROSITE" id="PS51194">
    <property type="entry name" value="HELICASE_CTER"/>
    <property type="match status" value="1"/>
</dbReference>
<dbReference type="SMART" id="SM00490">
    <property type="entry name" value="HELICc"/>
    <property type="match status" value="1"/>
</dbReference>
<protein>
    <submittedName>
        <fullName evidence="5">DEAD/DEAH box helicase</fullName>
    </submittedName>
</protein>
<keyword evidence="1" id="KW-0378">Hydrolase</keyword>
<name>A0ABT6UER2_9GAMM</name>
<dbReference type="PANTHER" id="PTHR45766">
    <property type="entry name" value="DNA ANNEALING HELICASE AND ENDONUCLEASE ZRANB3 FAMILY MEMBER"/>
    <property type="match status" value="1"/>
</dbReference>
<accession>A0ABT6UER2</accession>
<keyword evidence="2 5" id="KW-0547">Nucleotide-binding</keyword>
<dbReference type="GO" id="GO:0004386">
    <property type="term" value="F:helicase activity"/>
    <property type="evidence" value="ECO:0007669"/>
    <property type="project" value="UniProtKB-KW"/>
</dbReference>
<sequence length="926" mass="105077">MNQSESILNSSQVNLVYRMIGAVSSVCDNAQMRDNVGFSKADLIGHYISELPLAYFDEEWALTAIMLVAKYQRQIGDYGFSQSDITSVVSLLSGVSQERVDQIRYTRKDRQLRRVLLLESGEFEIYFPNKSSMSGFDDSLHLAVDWMAEKEIPHGYAFIVKQGARLFVQNVVERFGKSNWFIPAEALDALYNTDLDSIDVSRALVCDMYVLGDVNNVLTLKWPNKHQFLNIVRKFSDRHFDGISAWKVRLKTPEDVDLLQSIISGEKIYVEGPIANDLAEPDALKNQLVKEAEERAARKAESAHNNRPRCVVSLIDEDNKLQFKLKFTDFSYDFVNWIKSNLTSKEFIKSPPHWLASAKAPANIIALESMLDHDDWVFDDDLKQYIKHEHFESELLLEAERESVELSLKLSSQIDADSDFNVGDLGLNGSLLAFQNTVLQYSTIRKNMMLADDMGLGKTLSALACAVLHNLTDKVVIGCPAIARLTWRNEVMQWLPNASVYLCLDAKNESQALNELEAMQAANFVVVSYNKAHIYKSAFEALKPNLFIADESQYLKTPTSQRTKACLDIAEASERVYLLSGTPIKNRPIELIPQLKMLKVLDTHFNGETKFKFDYCNPQHNGFGWNFNGSSNLTELREMLRKTCMIRRIKDDVLEKLPPKLRMRIPVEITNRKAYDHANTNFAKAMMEKAVMIATIEGQKAGLNGKQLKDFVKREANKKVQESTRAELLVHIGLLRKLVSEGLVDPTCEWVTNFCETQDSPLVVFAYHKEAQKQIFDQLSLNPSIRVGKIDSAMSAKARKQTETDFQSGMYDVIVCSVGAASTNITLTRSHTVLTVEYSWVPSDLLQAEDRCRRIGTSFDIDSINCYYMHAENTVDDDFWNVLQSKFKLIEKAMNDDNSIELEEGDEEVKGAIIQAMMEKFNFVKG</sequence>
<dbReference type="InterPro" id="IPR000330">
    <property type="entry name" value="SNF2_N"/>
</dbReference>
<dbReference type="InterPro" id="IPR027417">
    <property type="entry name" value="P-loop_NTPase"/>
</dbReference>
<dbReference type="PANTHER" id="PTHR45766:SF6">
    <property type="entry name" value="SWI_SNF-RELATED MATRIX-ASSOCIATED ACTIN-DEPENDENT REGULATOR OF CHROMATIN SUBFAMILY A-LIKE PROTEIN 1"/>
    <property type="match status" value="1"/>
</dbReference>
<feature type="domain" description="Helicase C-terminal" evidence="4">
    <location>
        <begin position="747"/>
        <end position="908"/>
    </location>
</feature>
<evidence type="ECO:0000256" key="2">
    <source>
        <dbReference type="ARBA" id="ARBA00022806"/>
    </source>
</evidence>
<evidence type="ECO:0000313" key="6">
    <source>
        <dbReference type="Proteomes" id="UP001159075"/>
    </source>
</evidence>
<dbReference type="EMBL" id="JAOTLW010000013">
    <property type="protein sequence ID" value="MDI5832518.1"/>
    <property type="molecule type" value="Genomic_DNA"/>
</dbReference>
<keyword evidence="6" id="KW-1185">Reference proteome</keyword>
<evidence type="ECO:0000259" key="3">
    <source>
        <dbReference type="PROSITE" id="PS51192"/>
    </source>
</evidence>
<dbReference type="SMART" id="SM00487">
    <property type="entry name" value="DEXDc"/>
    <property type="match status" value="1"/>
</dbReference>
<dbReference type="Gene3D" id="3.40.50.300">
    <property type="entry name" value="P-loop containing nucleotide triphosphate hydrolases"/>
    <property type="match status" value="1"/>
</dbReference>
<gene>
    <name evidence="5" type="ORF">ODY93_13145</name>
</gene>
<comment type="caution">
    <text evidence="5">The sequence shown here is derived from an EMBL/GenBank/DDBJ whole genome shotgun (WGS) entry which is preliminary data.</text>
</comment>
<dbReference type="InterPro" id="IPR001650">
    <property type="entry name" value="Helicase_C-like"/>
</dbReference>
<proteinExistence type="predicted"/>
<reference evidence="5 6" key="1">
    <citation type="submission" date="2022-09" db="EMBL/GenBank/DDBJ databases">
        <title>The outer-membrane cytochrome OmcA is essential for infection of Shewanella oneidensis by a zebrafish-associated bacteriophage.</title>
        <authorList>
            <person name="Grenfell A.W."/>
            <person name="Intile P."/>
            <person name="Mcfarlane J."/>
            <person name="Leung D."/>
            <person name="Abdalla K."/>
            <person name="Wold M."/>
            <person name="Kees E."/>
            <person name="Gralnick J."/>
        </authorList>
    </citation>
    <scope>NUCLEOTIDE SEQUENCE [LARGE SCALE GENOMIC DNA]</scope>
    <source>
        <strain evidence="5 6">NF-5</strain>
    </source>
</reference>
<dbReference type="Pfam" id="PF00176">
    <property type="entry name" value="SNF2-rel_dom"/>
    <property type="match status" value="1"/>
</dbReference>
<dbReference type="Gene3D" id="3.40.50.10810">
    <property type="entry name" value="Tandem AAA-ATPase domain"/>
    <property type="match status" value="1"/>
</dbReference>
<keyword evidence="2 5" id="KW-0067">ATP-binding</keyword>
<dbReference type="Pfam" id="PF00271">
    <property type="entry name" value="Helicase_C"/>
    <property type="match status" value="1"/>
</dbReference>
<evidence type="ECO:0000313" key="5">
    <source>
        <dbReference type="EMBL" id="MDI5832518.1"/>
    </source>
</evidence>
<dbReference type="InterPro" id="IPR038718">
    <property type="entry name" value="SNF2-like_sf"/>
</dbReference>
<organism evidence="5 6">
    <name type="scientific">Shewanella xiamenensis</name>
    <dbReference type="NCBI Taxonomy" id="332186"/>
    <lineage>
        <taxon>Bacteria</taxon>
        <taxon>Pseudomonadati</taxon>
        <taxon>Pseudomonadota</taxon>
        <taxon>Gammaproteobacteria</taxon>
        <taxon>Alteromonadales</taxon>
        <taxon>Shewanellaceae</taxon>
        <taxon>Shewanella</taxon>
    </lineage>
</organism>
<dbReference type="Proteomes" id="UP001159075">
    <property type="component" value="Unassembled WGS sequence"/>
</dbReference>